<proteinExistence type="predicted"/>
<dbReference type="CDD" id="cd09272">
    <property type="entry name" value="RNase_HI_RT_Ty1"/>
    <property type="match status" value="1"/>
</dbReference>
<dbReference type="AlphaFoldDB" id="A0AAF0V0C7"/>
<dbReference type="EMBL" id="CP133622">
    <property type="protein sequence ID" value="WMV54463.1"/>
    <property type="molecule type" value="Genomic_DNA"/>
</dbReference>
<dbReference type="PANTHER" id="PTHR11439">
    <property type="entry name" value="GAG-POL-RELATED RETROTRANSPOSON"/>
    <property type="match status" value="1"/>
</dbReference>
<evidence type="ECO:0000313" key="1">
    <source>
        <dbReference type="EMBL" id="WMV54463.1"/>
    </source>
</evidence>
<accession>A0AAF0V0C7</accession>
<dbReference type="PANTHER" id="PTHR11439:SF467">
    <property type="entry name" value="INTEGRASE CATALYTIC DOMAIN-CONTAINING PROTEIN"/>
    <property type="match status" value="1"/>
</dbReference>
<evidence type="ECO:0000313" key="2">
    <source>
        <dbReference type="Proteomes" id="UP001234989"/>
    </source>
</evidence>
<evidence type="ECO:0008006" key="3">
    <source>
        <dbReference type="Google" id="ProtNLM"/>
    </source>
</evidence>
<reference evidence="1" key="1">
    <citation type="submission" date="2023-08" db="EMBL/GenBank/DDBJ databases">
        <title>A de novo genome assembly of Solanum verrucosum Schlechtendal, a Mexican diploid species geographically isolated from the other diploid A-genome species in potato relatives.</title>
        <authorList>
            <person name="Hosaka K."/>
        </authorList>
    </citation>
    <scope>NUCLEOTIDE SEQUENCE</scope>
    <source>
        <tissue evidence="1">Young leaves</tissue>
    </source>
</reference>
<protein>
    <recommendedName>
        <fullName evidence="3">Copia protein</fullName>
    </recommendedName>
</protein>
<gene>
    <name evidence="1" type="ORF">MTR67_047848</name>
</gene>
<organism evidence="1 2">
    <name type="scientific">Solanum verrucosum</name>
    <dbReference type="NCBI Taxonomy" id="315347"/>
    <lineage>
        <taxon>Eukaryota</taxon>
        <taxon>Viridiplantae</taxon>
        <taxon>Streptophyta</taxon>
        <taxon>Embryophyta</taxon>
        <taxon>Tracheophyta</taxon>
        <taxon>Spermatophyta</taxon>
        <taxon>Magnoliopsida</taxon>
        <taxon>eudicotyledons</taxon>
        <taxon>Gunneridae</taxon>
        <taxon>Pentapetalae</taxon>
        <taxon>asterids</taxon>
        <taxon>lamiids</taxon>
        <taxon>Solanales</taxon>
        <taxon>Solanaceae</taxon>
        <taxon>Solanoideae</taxon>
        <taxon>Solaneae</taxon>
        <taxon>Solanum</taxon>
    </lineage>
</organism>
<dbReference type="Proteomes" id="UP001234989">
    <property type="component" value="Chromosome 11"/>
</dbReference>
<name>A0AAF0V0C7_SOLVR</name>
<sequence>MIHGLCELLWIQRILRDLGFESAGPIMFFCDNNFAIHIAQNPVQRDRTKHVEVDCHFIREKLDQKIIQFPYVKSINLLADVLTKAVPGKLFHEAIDKLGMIDIYALT</sequence>
<keyword evidence="2" id="KW-1185">Reference proteome</keyword>